<feature type="transmembrane region" description="Helical" evidence="1">
    <location>
        <begin position="32"/>
        <end position="52"/>
    </location>
</feature>
<keyword evidence="1" id="KW-0812">Transmembrane</keyword>
<gene>
    <name evidence="2" type="ORF">Q9312_07970</name>
</gene>
<protein>
    <submittedName>
        <fullName evidence="2">PGPGW domain-containing protein</fullName>
    </submittedName>
</protein>
<dbReference type="Proteomes" id="UP001239782">
    <property type="component" value="Chromosome"/>
</dbReference>
<dbReference type="EMBL" id="CP133548">
    <property type="protein sequence ID" value="WMS88844.1"/>
    <property type="molecule type" value="Genomic_DNA"/>
</dbReference>
<keyword evidence="1" id="KW-0472">Membrane</keyword>
<reference evidence="2 3" key="1">
    <citation type="submission" date="2023-08" db="EMBL/GenBank/DDBJ databases">
        <title>Pleionea litopenaei sp. nov., isolated from stomach of juvenile Litopenaeus vannamei.</title>
        <authorList>
            <person name="Rho A.M."/>
            <person name="Hwang C.Y."/>
        </authorList>
    </citation>
    <scope>NUCLEOTIDE SEQUENCE [LARGE SCALE GENOMIC DNA]</scope>
    <source>
        <strain evidence="2 3">HL-JVS1</strain>
    </source>
</reference>
<proteinExistence type="predicted"/>
<evidence type="ECO:0000313" key="2">
    <source>
        <dbReference type="EMBL" id="WMS88844.1"/>
    </source>
</evidence>
<dbReference type="KEGG" id="plei:Q9312_07970"/>
<dbReference type="RefSeq" id="WP_309204064.1">
    <property type="nucleotide sequence ID" value="NZ_CP133548.1"/>
</dbReference>
<name>A0AA51RWP1_9GAMM</name>
<accession>A0AA51RWP1</accession>
<dbReference type="Pfam" id="PF09656">
    <property type="entry name" value="PGPGW"/>
    <property type="match status" value="1"/>
</dbReference>
<dbReference type="InterPro" id="IPR019099">
    <property type="entry name" value="Uncharacterised_PGPGW_TM"/>
</dbReference>
<sequence length="75" mass="8666">MRLIKKTLVTLIGLAIVLIGVVFIILPGPAILIIPLGLALLATEYPIAKRWLRIFQQRMRATAEWLDQKWRAFRR</sequence>
<keyword evidence="1" id="KW-1133">Transmembrane helix</keyword>
<keyword evidence="3" id="KW-1185">Reference proteome</keyword>
<organism evidence="2 3">
    <name type="scientific">Pleionea litopenaei</name>
    <dbReference type="NCBI Taxonomy" id="3070815"/>
    <lineage>
        <taxon>Bacteria</taxon>
        <taxon>Pseudomonadati</taxon>
        <taxon>Pseudomonadota</taxon>
        <taxon>Gammaproteobacteria</taxon>
        <taxon>Oceanospirillales</taxon>
        <taxon>Pleioneaceae</taxon>
        <taxon>Pleionea</taxon>
    </lineage>
</organism>
<evidence type="ECO:0000313" key="3">
    <source>
        <dbReference type="Proteomes" id="UP001239782"/>
    </source>
</evidence>
<feature type="transmembrane region" description="Helical" evidence="1">
    <location>
        <begin position="7"/>
        <end position="26"/>
    </location>
</feature>
<evidence type="ECO:0000256" key="1">
    <source>
        <dbReference type="SAM" id="Phobius"/>
    </source>
</evidence>
<dbReference type="AlphaFoldDB" id="A0AA51RWP1"/>